<dbReference type="InterPro" id="IPR001128">
    <property type="entry name" value="Cyt_P450"/>
</dbReference>
<name>W1NMQ6_AMBTC</name>
<gene>
    <name evidence="2" type="ORF">AMTR_s00001p00269960</name>
</gene>
<dbReference type="Gene3D" id="1.10.630.10">
    <property type="entry name" value="Cytochrome P450"/>
    <property type="match status" value="1"/>
</dbReference>
<dbReference type="GO" id="GO:0020037">
    <property type="term" value="F:heme binding"/>
    <property type="evidence" value="ECO:0007669"/>
    <property type="project" value="InterPro"/>
</dbReference>
<dbReference type="Pfam" id="PF00067">
    <property type="entry name" value="p450"/>
    <property type="match status" value="1"/>
</dbReference>
<dbReference type="EMBL" id="KI397142">
    <property type="protein sequence ID" value="ERM96574.1"/>
    <property type="molecule type" value="Genomic_DNA"/>
</dbReference>
<dbReference type="Gramene" id="ERM96574">
    <property type="protein sequence ID" value="ERM96574"/>
    <property type="gene ID" value="AMTR_s00001p00269960"/>
</dbReference>
<dbReference type="InterPro" id="IPR053062">
    <property type="entry name" value="CYP450_84A"/>
</dbReference>
<evidence type="ECO:0000313" key="2">
    <source>
        <dbReference type="EMBL" id="ERM96574.1"/>
    </source>
</evidence>
<dbReference type="InterPro" id="IPR036396">
    <property type="entry name" value="Cyt_P450_sf"/>
</dbReference>
<keyword evidence="3" id="KW-1185">Reference proteome</keyword>
<organism evidence="2 3">
    <name type="scientific">Amborella trichopoda</name>
    <dbReference type="NCBI Taxonomy" id="13333"/>
    <lineage>
        <taxon>Eukaryota</taxon>
        <taxon>Viridiplantae</taxon>
        <taxon>Streptophyta</taxon>
        <taxon>Embryophyta</taxon>
        <taxon>Tracheophyta</taxon>
        <taxon>Spermatophyta</taxon>
        <taxon>Magnoliopsida</taxon>
        <taxon>Amborellales</taxon>
        <taxon>Amborellaceae</taxon>
        <taxon>Amborella</taxon>
    </lineage>
</organism>
<evidence type="ECO:0008006" key="4">
    <source>
        <dbReference type="Google" id="ProtNLM"/>
    </source>
</evidence>
<keyword evidence="1" id="KW-0472">Membrane</keyword>
<dbReference type="PANTHER" id="PTHR47945:SF5">
    <property type="entry name" value="CYTOCHROME P450 84A1-RELATED"/>
    <property type="match status" value="1"/>
</dbReference>
<dbReference type="GO" id="GO:0016705">
    <property type="term" value="F:oxidoreductase activity, acting on paired donors, with incorporation or reduction of molecular oxygen"/>
    <property type="evidence" value="ECO:0007669"/>
    <property type="project" value="InterPro"/>
</dbReference>
<dbReference type="HOGENOM" id="CLU_1645994_0_0_1"/>
<feature type="transmembrane region" description="Helical" evidence="1">
    <location>
        <begin position="141"/>
        <end position="159"/>
    </location>
</feature>
<proteinExistence type="predicted"/>
<dbReference type="Proteomes" id="UP000017836">
    <property type="component" value="Unassembled WGS sequence"/>
</dbReference>
<dbReference type="GO" id="GO:0005506">
    <property type="term" value="F:iron ion binding"/>
    <property type="evidence" value="ECO:0007669"/>
    <property type="project" value="InterPro"/>
</dbReference>
<accession>W1NMQ6</accession>
<dbReference type="eggNOG" id="KOG0156">
    <property type="taxonomic scope" value="Eukaryota"/>
</dbReference>
<dbReference type="STRING" id="13333.W1NMQ6"/>
<evidence type="ECO:0000256" key="1">
    <source>
        <dbReference type="SAM" id="Phobius"/>
    </source>
</evidence>
<reference evidence="3" key="1">
    <citation type="journal article" date="2013" name="Science">
        <title>The Amborella genome and the evolution of flowering plants.</title>
        <authorList>
            <consortium name="Amborella Genome Project"/>
        </authorList>
    </citation>
    <scope>NUCLEOTIDE SEQUENCE [LARGE SCALE GENOMIC DNA]</scope>
</reference>
<dbReference type="GO" id="GO:0004497">
    <property type="term" value="F:monooxygenase activity"/>
    <property type="evidence" value="ECO:0007669"/>
    <property type="project" value="InterPro"/>
</dbReference>
<dbReference type="SUPFAM" id="SSF48264">
    <property type="entry name" value="Cytochrome P450"/>
    <property type="match status" value="1"/>
</dbReference>
<keyword evidence="1" id="KW-1133">Transmembrane helix</keyword>
<dbReference type="AlphaFoldDB" id="W1NMQ6"/>
<evidence type="ECO:0000313" key="3">
    <source>
        <dbReference type="Proteomes" id="UP000017836"/>
    </source>
</evidence>
<protein>
    <recommendedName>
        <fullName evidence="4">Cytochrome P450</fullName>
    </recommendedName>
</protein>
<sequence>MINGWAIGRDTKSWHDVEVFKPGRFTKENTNNFKGSCFKFLPFRAGRCLRPDMQLGLYGLEMAVAHLVQSFDWSLPDGLKPKEINGHERCVRAHCAQGSAPGGRAHGSPQLRPSNIDHRVITAFEPPLPSIRPISREENRGLFACVFLCFCSFVLFSSTSS</sequence>
<dbReference type="PANTHER" id="PTHR47945">
    <property type="entry name" value="CYTOCHROME P450 84A1-RELATED"/>
    <property type="match status" value="1"/>
</dbReference>
<keyword evidence="1" id="KW-0812">Transmembrane</keyword>